<dbReference type="CDD" id="cd02027">
    <property type="entry name" value="APSK"/>
    <property type="match status" value="1"/>
</dbReference>
<evidence type="ECO:0000256" key="1">
    <source>
        <dbReference type="ARBA" id="ARBA00012121"/>
    </source>
</evidence>
<evidence type="ECO:0000256" key="2">
    <source>
        <dbReference type="ARBA" id="ARBA00022679"/>
    </source>
</evidence>
<dbReference type="InterPro" id="IPR014729">
    <property type="entry name" value="Rossmann-like_a/b/a_fold"/>
</dbReference>
<dbReference type="InterPro" id="IPR025980">
    <property type="entry name" value="ATP-Sase_PUA-like_dom"/>
</dbReference>
<dbReference type="GO" id="GO:0010134">
    <property type="term" value="P:sulfate assimilation via adenylyl sulfate reduction"/>
    <property type="evidence" value="ECO:0007669"/>
    <property type="project" value="TreeGrafter"/>
</dbReference>
<organism evidence="8">
    <name type="scientific">Tupanvirus deep ocean</name>
    <dbReference type="NCBI Taxonomy" id="2126984"/>
    <lineage>
        <taxon>Viruses</taxon>
        <taxon>Varidnaviria</taxon>
        <taxon>Bamfordvirae</taxon>
        <taxon>Nucleocytoviricota</taxon>
        <taxon>Megaviricetes</taxon>
        <taxon>Imitervirales</taxon>
        <taxon>Mimiviridae</taxon>
        <taxon>Megamimivirinae</taxon>
        <taxon>Tupanvirus</taxon>
        <taxon>Tupanvirus altamarinense</taxon>
    </lineage>
</organism>
<dbReference type="EC" id="2.7.1.25" evidence="1"/>
<keyword evidence="4" id="KW-0067">ATP-binding</keyword>
<evidence type="ECO:0000259" key="7">
    <source>
        <dbReference type="Pfam" id="PF14306"/>
    </source>
</evidence>
<dbReference type="InterPro" id="IPR027417">
    <property type="entry name" value="P-loop_NTPase"/>
</dbReference>
<dbReference type="Pfam" id="PF01583">
    <property type="entry name" value="APS_kinase"/>
    <property type="match status" value="1"/>
</dbReference>
<dbReference type="Pfam" id="PF14306">
    <property type="entry name" value="PUA_2"/>
    <property type="match status" value="1"/>
</dbReference>
<dbReference type="KEGG" id="vg:80517206"/>
<dbReference type="NCBIfam" id="TIGR00455">
    <property type="entry name" value="apsK"/>
    <property type="match status" value="1"/>
</dbReference>
<dbReference type="Gene3D" id="3.40.50.620">
    <property type="entry name" value="HUPs"/>
    <property type="match status" value="1"/>
</dbReference>
<feature type="domain" description="ATP-sulfurylase PUA-like" evidence="7">
    <location>
        <begin position="22"/>
        <end position="93"/>
    </location>
</feature>
<dbReference type="SUPFAM" id="SSF52374">
    <property type="entry name" value="Nucleotidylyl transferase"/>
    <property type="match status" value="1"/>
</dbReference>
<proteinExistence type="predicted"/>
<keyword evidence="3" id="KW-0547">Nucleotide-binding</keyword>
<evidence type="ECO:0000259" key="5">
    <source>
        <dbReference type="Pfam" id="PF01583"/>
    </source>
</evidence>
<accession>A0A6N1NEU3</accession>
<dbReference type="GO" id="GO:0004781">
    <property type="term" value="F:sulfate adenylyltransferase (ATP) activity"/>
    <property type="evidence" value="ECO:0007669"/>
    <property type="project" value="InterPro"/>
</dbReference>
<evidence type="ECO:0000259" key="6">
    <source>
        <dbReference type="Pfam" id="PF01747"/>
    </source>
</evidence>
<dbReference type="GO" id="GO:0005524">
    <property type="term" value="F:ATP binding"/>
    <property type="evidence" value="ECO:0007669"/>
    <property type="project" value="InterPro"/>
</dbReference>
<dbReference type="InterPro" id="IPR050512">
    <property type="entry name" value="Sulf_AdTrans/APS_kinase"/>
</dbReference>
<dbReference type="PANTHER" id="PTHR42700">
    <property type="entry name" value="SULFATE ADENYLYLTRANSFERASE"/>
    <property type="match status" value="1"/>
</dbReference>
<dbReference type="InterPro" id="IPR059117">
    <property type="entry name" value="APS_kinase_dom"/>
</dbReference>
<reference evidence="8" key="1">
    <citation type="submission" date="2017-06" db="EMBL/GenBank/DDBJ databases">
        <authorList>
            <person name="Assis F.L."/>
            <person name="Abrahao J.S."/>
            <person name="Silva L."/>
            <person name="Khalil J.B."/>
            <person name="Rodrigues R."/>
            <person name="Silva L.S."/>
            <person name="Boratto P."/>
            <person name="Andrade M."/>
            <person name="Kroon E.G."/>
            <person name="Ribeiro B."/>
            <person name="Bergier I."/>
            <person name="Seligmann H."/>
            <person name="Ghigo E."/>
            <person name="Colson P."/>
            <person name="Levasseur A."/>
            <person name="Raoult D."/>
            <person name="Scola B.L."/>
        </authorList>
    </citation>
    <scope>NUCLEOTIDE SEQUENCE</scope>
    <source>
        <strain evidence="8">Deep ocean</strain>
    </source>
</reference>
<feature type="domain" description="Sulphate adenylyltransferase catalytic" evidence="6">
    <location>
        <begin position="207"/>
        <end position="472"/>
    </location>
</feature>
<dbReference type="GO" id="GO:0019379">
    <property type="term" value="P:sulfate assimilation, phosphoadenylyl sulfate reduction by phosphoadenylyl-sulfate reductase (thioredoxin)"/>
    <property type="evidence" value="ECO:0007669"/>
    <property type="project" value="TreeGrafter"/>
</dbReference>
<dbReference type="Gene3D" id="3.10.400.10">
    <property type="entry name" value="Sulfate adenylyltransferase"/>
    <property type="match status" value="1"/>
</dbReference>
<sequence length="655" mass="75188">MKLVELLATKPIINLDENNSISNEEFQNTYNNYPFVTLNSRQLCDYEMIHNGGFSPLKGFMSEIEYNSCVKKMELPNGNIWPIPIILHVSEKWLVDNLIDKHKIQKYDYTINDIIKSKNFKGCLLSSYTVLKDETGIALAIMKNESIFKPDLFFEAENVFNAITDGAMDINHPYVNILKGYETDGLTYCIGGEFIFSKDVTRYDFKEHRRTPKDLKQKFMDLGWYDEKGNSKYNIIGFQTRNPMHKSHFQLTKFALKEATNTNNKPSKLLLHPVVGVTQDCDIDYHTRVKCYKELINNYEDSEVILSLLPLSMRMAGPREAVWHAIIRKNYGVTHFVVGRDHAGPSYNRTNGKKFYGPYDAQNLLIKYADKIGINVITSQMIVFSMERDKAYKMYSEINKKTITEINDNDITQLDFMCKLNESDGVYKSIEHIDTKKELFFEISGTQQRKLLRENKPIPNWFSYPEIINILKNEFELDKGIVFYFVGLSGSGKTTIACNLVSILKEMTFKKITYLDGDIVRLNLSKGLGFSREDRSINIRRIGYVASEIAKHSGICVVANIAPFADDRIHNKKLIEANGGIYIEIFVDTPIDICAKRDVKGLYKLAKEDKIKLTGINDPFEIPNSPSIHIDGTQDLSIIINNLTSYIKNNQLFKN</sequence>
<keyword evidence="2" id="KW-0808">Transferase</keyword>
<dbReference type="GeneID" id="80517206"/>
<dbReference type="RefSeq" id="YP_010780515.1">
    <property type="nucleotide sequence ID" value="NC_075038.1"/>
</dbReference>
<reference evidence="8" key="2">
    <citation type="journal article" date="2018" name="Nat. Commun.">
        <title>Tailed giant Tupanvirus possesses the most complete translational apparatus of the known virosphere.</title>
        <authorList>
            <person name="Abrahao J."/>
            <person name="Silva L."/>
            <person name="Silva L.S."/>
            <person name="Khalil J.Y.B."/>
            <person name="Rodrigues R."/>
            <person name="Arantes T."/>
            <person name="Assis F."/>
            <person name="Boratto P."/>
            <person name="Andrade M."/>
            <person name="Kroon E.G."/>
            <person name="Ribeiro B."/>
            <person name="Bergier I."/>
            <person name="Seligmann H."/>
            <person name="Ghigo E."/>
            <person name="Colson P."/>
            <person name="Levasseur A."/>
            <person name="Kroemer G."/>
            <person name="Raoult D."/>
            <person name="La Scola B."/>
        </authorList>
    </citation>
    <scope>NUCLEOTIDE SEQUENCE [LARGE SCALE GENOMIC DNA]</scope>
    <source>
        <strain evidence="8">Deep ocean</strain>
    </source>
</reference>
<dbReference type="SUPFAM" id="SSF88697">
    <property type="entry name" value="PUA domain-like"/>
    <property type="match status" value="1"/>
</dbReference>
<dbReference type="InterPro" id="IPR024951">
    <property type="entry name" value="Sulfurylase_cat_dom"/>
</dbReference>
<dbReference type="InterPro" id="IPR002891">
    <property type="entry name" value="APS"/>
</dbReference>
<dbReference type="EMBL" id="MF405918">
    <property type="protein sequence ID" value="QKU33905.1"/>
    <property type="molecule type" value="Genomic_DNA"/>
</dbReference>
<dbReference type="PANTHER" id="PTHR42700:SF1">
    <property type="entry name" value="SULFATE ADENYLYLTRANSFERASE"/>
    <property type="match status" value="1"/>
</dbReference>
<dbReference type="InterPro" id="IPR015947">
    <property type="entry name" value="PUA-like_sf"/>
</dbReference>
<protein>
    <recommendedName>
        <fullName evidence="1">adenylyl-sulfate kinase</fullName>
        <ecNumber evidence="1">2.7.1.25</ecNumber>
    </recommendedName>
</protein>
<dbReference type="Gene3D" id="3.40.50.300">
    <property type="entry name" value="P-loop containing nucleotide triphosphate hydrolases"/>
    <property type="match status" value="1"/>
</dbReference>
<dbReference type="SUPFAM" id="SSF52540">
    <property type="entry name" value="P-loop containing nucleoside triphosphate hydrolases"/>
    <property type="match status" value="1"/>
</dbReference>
<name>A0A6N1NEU3_9VIRU</name>
<evidence type="ECO:0000313" key="8">
    <source>
        <dbReference type="EMBL" id="QKU33905.1"/>
    </source>
</evidence>
<dbReference type="Pfam" id="PF01747">
    <property type="entry name" value="ATP-sulfurylase"/>
    <property type="match status" value="1"/>
</dbReference>
<feature type="domain" description="APS kinase" evidence="5">
    <location>
        <begin position="479"/>
        <end position="631"/>
    </location>
</feature>
<evidence type="ECO:0000256" key="3">
    <source>
        <dbReference type="ARBA" id="ARBA00022741"/>
    </source>
</evidence>
<dbReference type="GO" id="GO:0004020">
    <property type="term" value="F:adenylylsulfate kinase activity"/>
    <property type="evidence" value="ECO:0007669"/>
    <property type="project" value="InterPro"/>
</dbReference>
<evidence type="ECO:0000256" key="4">
    <source>
        <dbReference type="ARBA" id="ARBA00022840"/>
    </source>
</evidence>
<keyword evidence="8" id="KW-0418">Kinase</keyword>